<dbReference type="Gene3D" id="2.40.170.20">
    <property type="entry name" value="TonB-dependent receptor, beta-barrel domain"/>
    <property type="match status" value="1"/>
</dbReference>
<organism evidence="5 6">
    <name type="scientific">Fulvivirga marina</name>
    <dbReference type="NCBI Taxonomy" id="2494733"/>
    <lineage>
        <taxon>Bacteria</taxon>
        <taxon>Pseudomonadati</taxon>
        <taxon>Bacteroidota</taxon>
        <taxon>Cytophagia</taxon>
        <taxon>Cytophagales</taxon>
        <taxon>Fulvivirgaceae</taxon>
        <taxon>Fulvivirga</taxon>
    </lineage>
</organism>
<dbReference type="AlphaFoldDB" id="A0A937KCM6"/>
<keyword evidence="2" id="KW-0472">Membrane</keyword>
<sequence>MRKFSITFIFFYVALTASVLAQKGYLRGKVIDGETGEALIGATVSRQGTTTGTVADFEGNYSLPLDAGTHTIVFQFVSYQTKTVENVEIVAGEVNTIDITLSTDVEQLAEVVVTAEVIKDSEAAILTLQKKSANVLDGMSSQTFRKIGDSNLSGAIKRVTGVSIQGGRYVYVRGLGDRYNRTTLNGMSIPGLDPDRNDVQIDLFPTSVLENVIVYKTFSPELAGDFTGGTVNVETKSFPEEKTTSVSLGFGYNPKMNLNGDFLAYEGGKTDLLGIDDGTRELPLDDPTSSFENPNIATNPGPTIDATRRLDPTMNAIRKNSFLNTSFSINHGNQLDKGNYKIGYGLVLNYQNRYEYYENAEWGYYFKDADKDIYQLDAQRIRNGDLGRNDILWSSLLTGAIKTNRHEVGLTFFRTQNAVIEATSRVSRDLEETGQTAYQDVLTYSQRSITSPSVYGKHNFNKLSLEWNNTFTWARVYDPDYREALIAEVDQVGENGEPLYSIDGGDGGRVSRFWRDMNENNESARIDATYEFGDNNKLKFGAAALLKWREFDTYAFSLQNKGIVQNNPDYLLQEENIWNAQTEEGTYIQGGYEAANNYDARSSVYSAYGMGDIFLHSSVRAIFGLRVEQAYMNYTGQDNSGIIVYDDERTLDELNLLPSVNFVFSMSDDMNIRTSYGRTVARPSFREKSIAQILDPITGIRYSGNIDLKQTDVDNFDLRIENFFGRDQMIAVSGFYKKFSGHIEMVRFQTEPTEVTWRNIGGSQVYGVEIEGRKRLGFMEGLSAGTNLTLAASKVDMTEIVVLEDGVTGETTSEFESRVEQARTGEGVDEDRVMAGQAPFLINTYLNFSDAEGNTNFNLSYNVQGESLAVVGVGQVPDVYVKPFHSLNLNASRKIGSNKKSQITLRVDNILGDSKDQVWKNYKADDQIFTSFDTGRTFTVKYSYSF</sequence>
<dbReference type="InterPro" id="IPR008969">
    <property type="entry name" value="CarboxyPept-like_regulatory"/>
</dbReference>
<reference evidence="5" key="1">
    <citation type="submission" date="2021-01" db="EMBL/GenBank/DDBJ databases">
        <title>Fulvivirga kasyanovii gen. nov., sp nov., a novel member of the phylum Bacteroidetes isolated from seawater in a mussel farm.</title>
        <authorList>
            <person name="Zhao L.-H."/>
            <person name="Wang Z.-J."/>
        </authorList>
    </citation>
    <scope>NUCLEOTIDE SEQUENCE</scope>
    <source>
        <strain evidence="5">29W222</strain>
    </source>
</reference>
<comment type="subcellular location">
    <subcellularLocation>
        <location evidence="1">Cell outer membrane</location>
    </subcellularLocation>
</comment>
<keyword evidence="3" id="KW-0998">Cell outer membrane</keyword>
<proteinExistence type="predicted"/>
<dbReference type="EMBL" id="JAEUGD010000043">
    <property type="protein sequence ID" value="MBL6447544.1"/>
    <property type="molecule type" value="Genomic_DNA"/>
</dbReference>
<name>A0A937KCM6_9BACT</name>
<dbReference type="SUPFAM" id="SSF49464">
    <property type="entry name" value="Carboxypeptidase regulatory domain-like"/>
    <property type="match status" value="1"/>
</dbReference>
<evidence type="ECO:0000256" key="1">
    <source>
        <dbReference type="ARBA" id="ARBA00004442"/>
    </source>
</evidence>
<evidence type="ECO:0000256" key="2">
    <source>
        <dbReference type="ARBA" id="ARBA00023136"/>
    </source>
</evidence>
<comment type="caution">
    <text evidence="5">The sequence shown here is derived from an EMBL/GenBank/DDBJ whole genome shotgun (WGS) entry which is preliminary data.</text>
</comment>
<evidence type="ECO:0000259" key="4">
    <source>
        <dbReference type="Pfam" id="PF07715"/>
    </source>
</evidence>
<keyword evidence="5" id="KW-0378">Hydrolase</keyword>
<evidence type="ECO:0000256" key="3">
    <source>
        <dbReference type="ARBA" id="ARBA00023237"/>
    </source>
</evidence>
<dbReference type="Pfam" id="PF07715">
    <property type="entry name" value="Plug"/>
    <property type="match status" value="1"/>
</dbReference>
<dbReference type="InterPro" id="IPR037066">
    <property type="entry name" value="Plug_dom_sf"/>
</dbReference>
<protein>
    <submittedName>
        <fullName evidence="5">Carboxypeptidase-like regulatory domain-containing protein</fullName>
    </submittedName>
</protein>
<dbReference type="PANTHER" id="PTHR40980:SF4">
    <property type="entry name" value="TONB-DEPENDENT RECEPTOR-LIKE BETA-BARREL DOMAIN-CONTAINING PROTEIN"/>
    <property type="match status" value="1"/>
</dbReference>
<dbReference type="InterPro" id="IPR012910">
    <property type="entry name" value="Plug_dom"/>
</dbReference>
<dbReference type="SUPFAM" id="SSF56935">
    <property type="entry name" value="Porins"/>
    <property type="match status" value="1"/>
</dbReference>
<feature type="domain" description="TonB-dependent receptor plug" evidence="4">
    <location>
        <begin position="136"/>
        <end position="229"/>
    </location>
</feature>
<accession>A0A937KCM6</accession>
<gene>
    <name evidence="5" type="ORF">JMN32_14595</name>
</gene>
<dbReference type="Pfam" id="PF13715">
    <property type="entry name" value="CarbopepD_reg_2"/>
    <property type="match status" value="1"/>
</dbReference>
<dbReference type="GO" id="GO:0009279">
    <property type="term" value="C:cell outer membrane"/>
    <property type="evidence" value="ECO:0007669"/>
    <property type="project" value="UniProtKB-SubCell"/>
</dbReference>
<dbReference type="Proteomes" id="UP000614216">
    <property type="component" value="Unassembled WGS sequence"/>
</dbReference>
<dbReference type="Gene3D" id="2.170.130.10">
    <property type="entry name" value="TonB-dependent receptor, plug domain"/>
    <property type="match status" value="1"/>
</dbReference>
<dbReference type="RefSeq" id="WP_202857076.1">
    <property type="nucleotide sequence ID" value="NZ_JAEUGD010000043.1"/>
</dbReference>
<evidence type="ECO:0000313" key="5">
    <source>
        <dbReference type="EMBL" id="MBL6447544.1"/>
    </source>
</evidence>
<keyword evidence="5" id="KW-0645">Protease</keyword>
<keyword evidence="5" id="KW-0121">Carboxypeptidase</keyword>
<dbReference type="Gene3D" id="2.60.40.1120">
    <property type="entry name" value="Carboxypeptidase-like, regulatory domain"/>
    <property type="match status" value="1"/>
</dbReference>
<keyword evidence="6" id="KW-1185">Reference proteome</keyword>
<dbReference type="InterPro" id="IPR036942">
    <property type="entry name" value="Beta-barrel_TonB_sf"/>
</dbReference>
<dbReference type="PANTHER" id="PTHR40980">
    <property type="entry name" value="PLUG DOMAIN-CONTAINING PROTEIN"/>
    <property type="match status" value="1"/>
</dbReference>
<dbReference type="GO" id="GO:0004180">
    <property type="term" value="F:carboxypeptidase activity"/>
    <property type="evidence" value="ECO:0007669"/>
    <property type="project" value="UniProtKB-KW"/>
</dbReference>
<evidence type="ECO:0000313" key="6">
    <source>
        <dbReference type="Proteomes" id="UP000614216"/>
    </source>
</evidence>